<keyword evidence="8" id="KW-0547">Nucleotide-binding</keyword>
<keyword evidence="10" id="KW-0342">GTP-binding</keyword>
<evidence type="ECO:0000256" key="1">
    <source>
        <dbReference type="ARBA" id="ARBA00001946"/>
    </source>
</evidence>
<dbReference type="InterPro" id="IPR038469">
    <property type="entry name" value="tRNAHis_GuaTrfase_Thg1_sf"/>
</dbReference>
<dbReference type="AlphaFoldDB" id="A0AAE3HBB6"/>
<evidence type="ECO:0000313" key="13">
    <source>
        <dbReference type="EMBL" id="MCQ6962653.1"/>
    </source>
</evidence>
<keyword evidence="9" id="KW-0460">Magnesium</keyword>
<keyword evidence="5" id="KW-0819">tRNA processing</keyword>
<protein>
    <recommendedName>
        <fullName evidence="3">tRNA(His) guanylyltransferase</fullName>
        <ecNumber evidence="3">2.7.7.79</ecNumber>
    </recommendedName>
</protein>
<keyword evidence="14" id="KW-1185">Reference proteome</keyword>
<dbReference type="EC" id="2.7.7.79" evidence="3"/>
<evidence type="ECO:0000256" key="10">
    <source>
        <dbReference type="ARBA" id="ARBA00023134"/>
    </source>
</evidence>
<dbReference type="PANTHER" id="PTHR12729:SF6">
    <property type="entry name" value="TRNA(HIS) GUANYLYLTRANSFERASE-RELATED"/>
    <property type="match status" value="1"/>
</dbReference>
<dbReference type="GO" id="GO:0000287">
    <property type="term" value="F:magnesium ion binding"/>
    <property type="evidence" value="ECO:0007669"/>
    <property type="project" value="InterPro"/>
</dbReference>
<evidence type="ECO:0000259" key="12">
    <source>
        <dbReference type="Pfam" id="PF14413"/>
    </source>
</evidence>
<keyword evidence="7" id="KW-0479">Metal-binding</keyword>
<dbReference type="GO" id="GO:0008193">
    <property type="term" value="F:tRNA guanylyltransferase activity"/>
    <property type="evidence" value="ECO:0007669"/>
    <property type="project" value="UniProtKB-EC"/>
</dbReference>
<evidence type="ECO:0000256" key="7">
    <source>
        <dbReference type="ARBA" id="ARBA00022723"/>
    </source>
</evidence>
<evidence type="ECO:0000259" key="11">
    <source>
        <dbReference type="Pfam" id="PF04446"/>
    </source>
</evidence>
<feature type="domain" description="Thg1 C-terminal" evidence="12">
    <location>
        <begin position="121"/>
        <end position="202"/>
    </location>
</feature>
<keyword evidence="6" id="KW-0548">Nucleotidyltransferase</keyword>
<dbReference type="GO" id="GO:0005525">
    <property type="term" value="F:GTP binding"/>
    <property type="evidence" value="ECO:0007669"/>
    <property type="project" value="UniProtKB-KW"/>
</dbReference>
<dbReference type="InterPro" id="IPR024956">
    <property type="entry name" value="tRNAHis_GuaTrfase_cat"/>
</dbReference>
<comment type="similarity">
    <text evidence="2">Belongs to the tRNA(His) guanylyltransferase family.</text>
</comment>
<dbReference type="EMBL" id="JTEO01000004">
    <property type="protein sequence ID" value="MCQ6962653.1"/>
    <property type="molecule type" value="Genomic_DNA"/>
</dbReference>
<evidence type="ECO:0000313" key="14">
    <source>
        <dbReference type="Proteomes" id="UP001206983"/>
    </source>
</evidence>
<dbReference type="Pfam" id="PF14413">
    <property type="entry name" value="Thg1C"/>
    <property type="match status" value="1"/>
</dbReference>
<comment type="cofactor">
    <cofactor evidence="1">
        <name>Mg(2+)</name>
        <dbReference type="ChEBI" id="CHEBI:18420"/>
    </cofactor>
</comment>
<comment type="caution">
    <text evidence="13">The sequence shown here is derived from an EMBL/GenBank/DDBJ whole genome shotgun (WGS) entry which is preliminary data.</text>
</comment>
<proteinExistence type="inferred from homology"/>
<dbReference type="InterPro" id="IPR025845">
    <property type="entry name" value="Thg1_C_dom"/>
</dbReference>
<dbReference type="GO" id="GO:0006400">
    <property type="term" value="P:tRNA modification"/>
    <property type="evidence" value="ECO:0007669"/>
    <property type="project" value="InterPro"/>
</dbReference>
<feature type="domain" description="tRNAHis guanylyltransferase catalytic" evidence="11">
    <location>
        <begin position="2"/>
        <end position="117"/>
    </location>
</feature>
<organism evidence="13 14">
    <name type="scientific">Methanolobus chelungpuianus</name>
    <dbReference type="NCBI Taxonomy" id="502115"/>
    <lineage>
        <taxon>Archaea</taxon>
        <taxon>Methanobacteriati</taxon>
        <taxon>Methanobacteriota</taxon>
        <taxon>Stenosarchaea group</taxon>
        <taxon>Methanomicrobia</taxon>
        <taxon>Methanosarcinales</taxon>
        <taxon>Methanosarcinaceae</taxon>
        <taxon>Methanolobus</taxon>
    </lineage>
</organism>
<evidence type="ECO:0000256" key="9">
    <source>
        <dbReference type="ARBA" id="ARBA00022842"/>
    </source>
</evidence>
<sequence length="242" mass="27953">MKRREIYSDLYCIPPVIVRIDGRNFKHVLSRMGFERPYDLKFASAMADAIELFFRHSGLSPVFAYTFSDEISFCFDNVAFDGRVEKLDSVIPSYISSALTMLLEPEEPLSFDSRIIPVHGQHIEEYLVWRQAEAWRNCINSHAYYALLSEGMEEREAASSLRKKGSEQMHELLFRRGTNIAAVPAWQRRGIMVLRESYQIEGFNPCLEERTLATRSRVRQEWELPLFRSPEGEAFIADALGA</sequence>
<evidence type="ECO:0000256" key="8">
    <source>
        <dbReference type="ARBA" id="ARBA00022741"/>
    </source>
</evidence>
<dbReference type="PANTHER" id="PTHR12729">
    <property type="entry name" value="TRNA(HIS) GUANYLYLTRANSFERASE-RELATED"/>
    <property type="match status" value="1"/>
</dbReference>
<evidence type="ECO:0000256" key="3">
    <source>
        <dbReference type="ARBA" id="ARBA00012511"/>
    </source>
</evidence>
<evidence type="ECO:0000256" key="4">
    <source>
        <dbReference type="ARBA" id="ARBA00022679"/>
    </source>
</evidence>
<dbReference type="Pfam" id="PF04446">
    <property type="entry name" value="Thg1"/>
    <property type="match status" value="1"/>
</dbReference>
<evidence type="ECO:0000256" key="2">
    <source>
        <dbReference type="ARBA" id="ARBA00010113"/>
    </source>
</evidence>
<gene>
    <name evidence="13" type="ORF">PV02_05890</name>
</gene>
<evidence type="ECO:0000256" key="6">
    <source>
        <dbReference type="ARBA" id="ARBA00022695"/>
    </source>
</evidence>
<evidence type="ECO:0000256" key="5">
    <source>
        <dbReference type="ARBA" id="ARBA00022694"/>
    </source>
</evidence>
<dbReference type="RefSeq" id="WP_256622461.1">
    <property type="nucleotide sequence ID" value="NZ_JTEO01000004.1"/>
</dbReference>
<dbReference type="Proteomes" id="UP001206983">
    <property type="component" value="Unassembled WGS sequence"/>
</dbReference>
<accession>A0AAE3HBB6</accession>
<dbReference type="InterPro" id="IPR007537">
    <property type="entry name" value="tRNAHis_GuaTrfase_Thg1"/>
</dbReference>
<dbReference type="Gene3D" id="3.30.70.3000">
    <property type="match status" value="1"/>
</dbReference>
<name>A0AAE3HBB6_9EURY</name>
<keyword evidence="4" id="KW-0808">Transferase</keyword>
<reference evidence="13 14" key="1">
    <citation type="journal article" date="2011" name="Appl. Environ. Microbiol.">
        <title>Methanogenic archaea isolated from Taiwan's Chelungpu fault.</title>
        <authorList>
            <person name="Wu S.Y."/>
            <person name="Lai M.C."/>
        </authorList>
    </citation>
    <scope>NUCLEOTIDE SEQUENCE [LARGE SCALE GENOMIC DNA]</scope>
    <source>
        <strain evidence="13 14">St545Mb</strain>
    </source>
</reference>